<feature type="transmembrane region" description="Helical" evidence="5">
    <location>
        <begin position="169"/>
        <end position="187"/>
    </location>
</feature>
<keyword evidence="8" id="KW-1185">Reference proteome</keyword>
<dbReference type="SMART" id="SM00044">
    <property type="entry name" value="CYCc"/>
    <property type="match status" value="1"/>
</dbReference>
<dbReference type="GO" id="GO:0035556">
    <property type="term" value="P:intracellular signal transduction"/>
    <property type="evidence" value="ECO:0007669"/>
    <property type="project" value="InterPro"/>
</dbReference>
<dbReference type="SUPFAM" id="SSF55073">
    <property type="entry name" value="Nucleotide cyclase"/>
    <property type="match status" value="1"/>
</dbReference>
<evidence type="ECO:0000313" key="7">
    <source>
        <dbReference type="EMBL" id="GGC61224.1"/>
    </source>
</evidence>
<feature type="transmembrane region" description="Helical" evidence="5">
    <location>
        <begin position="88"/>
        <end position="115"/>
    </location>
</feature>
<proteinExistence type="inferred from homology"/>
<dbReference type="InterPro" id="IPR029787">
    <property type="entry name" value="Nucleotide_cyclase"/>
</dbReference>
<keyword evidence="5" id="KW-1133">Transmembrane helix</keyword>
<dbReference type="RefSeq" id="WP_188671556.1">
    <property type="nucleotide sequence ID" value="NZ_BMJH01000001.1"/>
</dbReference>
<dbReference type="PROSITE" id="PS50125">
    <property type="entry name" value="GUANYLATE_CYCLASE_2"/>
    <property type="match status" value="1"/>
</dbReference>
<dbReference type="InterPro" id="IPR001054">
    <property type="entry name" value="A/G_cyclase"/>
</dbReference>
<comment type="subcellular location">
    <subcellularLocation>
        <location evidence="1">Cell membrane</location>
        <topology evidence="1">Multi-pass membrane protein</topology>
    </subcellularLocation>
</comment>
<dbReference type="Proteomes" id="UP000641514">
    <property type="component" value="Unassembled WGS sequence"/>
</dbReference>
<reference evidence="7" key="2">
    <citation type="submission" date="2020-09" db="EMBL/GenBank/DDBJ databases">
        <authorList>
            <person name="Sun Q."/>
            <person name="Zhou Y."/>
        </authorList>
    </citation>
    <scope>NUCLEOTIDE SEQUENCE</scope>
    <source>
        <strain evidence="7">CGMCC 1.15478</strain>
    </source>
</reference>
<dbReference type="PANTHER" id="PTHR43081">
    <property type="entry name" value="ADENYLATE CYCLASE, TERMINAL-DIFFERENTIATION SPECIFIC-RELATED"/>
    <property type="match status" value="1"/>
</dbReference>
<evidence type="ECO:0000259" key="6">
    <source>
        <dbReference type="PROSITE" id="PS50125"/>
    </source>
</evidence>
<dbReference type="InterPro" id="IPR050697">
    <property type="entry name" value="Adenylyl/Guanylyl_Cyclase_3/4"/>
</dbReference>
<dbReference type="Pfam" id="PF00211">
    <property type="entry name" value="Guanylate_cyc"/>
    <property type="match status" value="1"/>
</dbReference>
<reference evidence="7" key="1">
    <citation type="journal article" date="2014" name="Int. J. Syst. Evol. Microbiol.">
        <title>Complete genome sequence of Corynebacterium casei LMG S-19264T (=DSM 44701T), isolated from a smear-ripened cheese.</title>
        <authorList>
            <consortium name="US DOE Joint Genome Institute (JGI-PGF)"/>
            <person name="Walter F."/>
            <person name="Albersmeier A."/>
            <person name="Kalinowski J."/>
            <person name="Ruckert C."/>
        </authorList>
    </citation>
    <scope>NUCLEOTIDE SEQUENCE</scope>
    <source>
        <strain evidence="7">CGMCC 1.15478</strain>
    </source>
</reference>
<dbReference type="GO" id="GO:0006171">
    <property type="term" value="P:cAMP biosynthetic process"/>
    <property type="evidence" value="ECO:0007669"/>
    <property type="project" value="TreeGrafter"/>
</dbReference>
<accession>A0A916U6P7</accession>
<dbReference type="CDD" id="cd07302">
    <property type="entry name" value="CHD"/>
    <property type="match status" value="1"/>
</dbReference>
<feature type="transmembrane region" description="Helical" evidence="5">
    <location>
        <begin position="12"/>
        <end position="35"/>
    </location>
</feature>
<dbReference type="AlphaFoldDB" id="A0A916U6P7"/>
<feature type="domain" description="Guanylate cyclase" evidence="6">
    <location>
        <begin position="301"/>
        <end position="424"/>
    </location>
</feature>
<dbReference type="EMBL" id="BMJH01000001">
    <property type="protein sequence ID" value="GGC61224.1"/>
    <property type="molecule type" value="Genomic_DNA"/>
</dbReference>
<evidence type="ECO:0000256" key="2">
    <source>
        <dbReference type="ARBA" id="ARBA00005381"/>
    </source>
</evidence>
<sequence length="480" mass="50910">MSSGSSRGRSSLFGAAFVVSEMAVVGVAVVLFAVMRNVAVSEEQLTMRTLIFLAVLFAVVIGVFAAHRWRLTMRWYRRGATPTSAEGAAAMQAPMVLTLVVAALWLLPVVFFAVTGRLVEVLAALLAGVFAAGVTFLLTEWWLRPAAARVIAEGVGVPHRVAVRTIAQWLSVSVPLAGVVVALSAMYLSNGMVQSDRDFAVVVLTASSLLVVILSVSALVFARREAKWVRALTAAVRDGETVVADDGTEVGALQTSVASLISDFQNARASRELLDQHVGRDVARQALSSGTQLGGQTRFVAVLFVDLVGSTTAVSTMRPAEVVAMLNKFFNIVVSVVDRHRGFVNKFVGDEALVIFGAPQFRADAATAALVAARELVDELADMPNIKVGVGVAAGTVLAGNIGSAERFEYTVIGDPVNEAARLTELAKKEAGSILASSYAVSFASEEEQVHWATGDLVTLRGRTKLTRLAWPRRGALADT</sequence>
<feature type="transmembrane region" description="Helical" evidence="5">
    <location>
        <begin position="121"/>
        <end position="143"/>
    </location>
</feature>
<evidence type="ECO:0000256" key="5">
    <source>
        <dbReference type="SAM" id="Phobius"/>
    </source>
</evidence>
<comment type="similarity">
    <text evidence="2">Belongs to the adenylyl cyclase class-3 family.</text>
</comment>
<feature type="transmembrane region" description="Helical" evidence="5">
    <location>
        <begin position="199"/>
        <end position="222"/>
    </location>
</feature>
<keyword evidence="5" id="KW-0812">Transmembrane</keyword>
<feature type="transmembrane region" description="Helical" evidence="5">
    <location>
        <begin position="47"/>
        <end position="67"/>
    </location>
</feature>
<evidence type="ECO:0000256" key="3">
    <source>
        <dbReference type="ARBA" id="ARBA00022475"/>
    </source>
</evidence>
<name>A0A916U6P7_9ACTN</name>
<gene>
    <name evidence="7" type="ORF">GCM10011410_12120</name>
</gene>
<dbReference type="PANTHER" id="PTHR43081:SF17">
    <property type="entry name" value="BLL5647 PROTEIN"/>
    <property type="match status" value="1"/>
</dbReference>
<evidence type="ECO:0000313" key="8">
    <source>
        <dbReference type="Proteomes" id="UP000641514"/>
    </source>
</evidence>
<organism evidence="7 8">
    <name type="scientific">Hoyosella rhizosphaerae</name>
    <dbReference type="NCBI Taxonomy" id="1755582"/>
    <lineage>
        <taxon>Bacteria</taxon>
        <taxon>Bacillati</taxon>
        <taxon>Actinomycetota</taxon>
        <taxon>Actinomycetes</taxon>
        <taxon>Mycobacteriales</taxon>
        <taxon>Hoyosellaceae</taxon>
        <taxon>Hoyosella</taxon>
    </lineage>
</organism>
<dbReference type="Gene3D" id="3.30.70.1230">
    <property type="entry name" value="Nucleotide cyclase"/>
    <property type="match status" value="1"/>
</dbReference>
<keyword evidence="4 5" id="KW-0472">Membrane</keyword>
<keyword evidence="3" id="KW-1003">Cell membrane</keyword>
<protein>
    <submittedName>
        <fullName evidence="7">Adenylate cyclase</fullName>
    </submittedName>
</protein>
<evidence type="ECO:0000256" key="4">
    <source>
        <dbReference type="ARBA" id="ARBA00023136"/>
    </source>
</evidence>
<dbReference type="GO" id="GO:0005886">
    <property type="term" value="C:plasma membrane"/>
    <property type="evidence" value="ECO:0007669"/>
    <property type="project" value="UniProtKB-SubCell"/>
</dbReference>
<comment type="caution">
    <text evidence="7">The sequence shown here is derived from an EMBL/GenBank/DDBJ whole genome shotgun (WGS) entry which is preliminary data.</text>
</comment>
<evidence type="ECO:0000256" key="1">
    <source>
        <dbReference type="ARBA" id="ARBA00004651"/>
    </source>
</evidence>
<dbReference type="GO" id="GO:0004016">
    <property type="term" value="F:adenylate cyclase activity"/>
    <property type="evidence" value="ECO:0007669"/>
    <property type="project" value="UniProtKB-ARBA"/>
</dbReference>